<dbReference type="InterPro" id="IPR046930">
    <property type="entry name" value="HTH_60"/>
</dbReference>
<evidence type="ECO:0000313" key="2">
    <source>
        <dbReference type="Proteomes" id="UP001431131"/>
    </source>
</evidence>
<evidence type="ECO:0000313" key="1">
    <source>
        <dbReference type="EMBL" id="MCH1627412.1"/>
    </source>
</evidence>
<sequence>MLEIKLEDNIAILQNKYQMSDDLINKILFTNDLKNTYLPIEISTLLARIEDINETQRVYYVLDLMHRNLGMSKATLAAFGGVDTKDFEEFLNNPESLNEKKKFVLAVRIMFLHFVLKGKYTNEID</sequence>
<name>A0AAW5EBZ7_9BACI</name>
<protein>
    <submittedName>
        <fullName evidence="1">Uncharacterized protein</fullName>
    </submittedName>
</protein>
<reference evidence="1" key="1">
    <citation type="submission" date="2022-02" db="EMBL/GenBank/DDBJ databases">
        <title>Fredinandcohnia quinoae sp. nov. isolated from Chenopodium quinoa seeds.</title>
        <authorList>
            <person name="Saati-Santamaria Z."/>
            <person name="Flores-Felix J.D."/>
            <person name="Igual J.M."/>
            <person name="Velazquez E."/>
            <person name="Garcia-Fraile P."/>
            <person name="Martinez-Molina E."/>
        </authorList>
    </citation>
    <scope>NUCLEOTIDE SEQUENCE</scope>
    <source>
        <strain evidence="1">SECRCQ15</strain>
    </source>
</reference>
<gene>
    <name evidence="1" type="ORF">MJG50_18920</name>
</gene>
<keyword evidence="2" id="KW-1185">Reference proteome</keyword>
<accession>A0AAW5EBZ7</accession>
<organism evidence="1 2">
    <name type="scientific">Fredinandcohnia quinoae</name>
    <dbReference type="NCBI Taxonomy" id="2918902"/>
    <lineage>
        <taxon>Bacteria</taxon>
        <taxon>Bacillati</taxon>
        <taxon>Bacillota</taxon>
        <taxon>Bacilli</taxon>
        <taxon>Bacillales</taxon>
        <taxon>Bacillaceae</taxon>
        <taxon>Fredinandcohnia</taxon>
    </lineage>
</organism>
<dbReference type="Proteomes" id="UP001431131">
    <property type="component" value="Unassembled WGS sequence"/>
</dbReference>
<dbReference type="Pfam" id="PF20317">
    <property type="entry name" value="HTH_60"/>
    <property type="match status" value="1"/>
</dbReference>
<dbReference type="RefSeq" id="WP_240257332.1">
    <property type="nucleotide sequence ID" value="NZ_JAKTTI010000041.1"/>
</dbReference>
<dbReference type="AlphaFoldDB" id="A0AAW5EBZ7"/>
<proteinExistence type="predicted"/>
<comment type="caution">
    <text evidence="1">The sequence shown here is derived from an EMBL/GenBank/DDBJ whole genome shotgun (WGS) entry which is preliminary data.</text>
</comment>
<dbReference type="EMBL" id="JAKTTI010000041">
    <property type="protein sequence ID" value="MCH1627412.1"/>
    <property type="molecule type" value="Genomic_DNA"/>
</dbReference>